<dbReference type="InterPro" id="IPR050469">
    <property type="entry name" value="Diguanylate_Cyclase"/>
</dbReference>
<feature type="domain" description="GGDEF" evidence="5">
    <location>
        <begin position="199"/>
        <end position="336"/>
    </location>
</feature>
<dbReference type="NCBIfam" id="TIGR00254">
    <property type="entry name" value="GGDEF"/>
    <property type="match status" value="1"/>
</dbReference>
<dbReference type="SUPFAM" id="SSF52172">
    <property type="entry name" value="CheY-like"/>
    <property type="match status" value="1"/>
</dbReference>
<dbReference type="FunFam" id="3.30.70.270:FF:000001">
    <property type="entry name" value="Diguanylate cyclase domain protein"/>
    <property type="match status" value="1"/>
</dbReference>
<dbReference type="Proteomes" id="UP001319121">
    <property type="component" value="Chromosome"/>
</dbReference>
<dbReference type="Gene3D" id="3.30.70.270">
    <property type="match status" value="1"/>
</dbReference>
<evidence type="ECO:0000259" key="4">
    <source>
        <dbReference type="PROSITE" id="PS50110"/>
    </source>
</evidence>
<keyword evidence="7" id="KW-1185">Reference proteome</keyword>
<gene>
    <name evidence="6" type="primary">wspR</name>
    <name evidence="6" type="ORF">FGKAn22_07910</name>
</gene>
<dbReference type="GO" id="GO:0005886">
    <property type="term" value="C:plasma membrane"/>
    <property type="evidence" value="ECO:0007669"/>
    <property type="project" value="TreeGrafter"/>
</dbReference>
<organism evidence="6 7">
    <name type="scientific">Ferrigenium kumadai</name>
    <dbReference type="NCBI Taxonomy" id="1682490"/>
    <lineage>
        <taxon>Bacteria</taxon>
        <taxon>Pseudomonadati</taxon>
        <taxon>Pseudomonadota</taxon>
        <taxon>Betaproteobacteria</taxon>
        <taxon>Nitrosomonadales</taxon>
        <taxon>Gallionellaceae</taxon>
        <taxon>Ferrigenium</taxon>
    </lineage>
</organism>
<feature type="modified residue" description="4-aspartylphosphate" evidence="3">
    <location>
        <position position="68"/>
    </location>
</feature>
<evidence type="ECO:0000256" key="1">
    <source>
        <dbReference type="ARBA" id="ARBA00012528"/>
    </source>
</evidence>
<evidence type="ECO:0000259" key="5">
    <source>
        <dbReference type="PROSITE" id="PS50887"/>
    </source>
</evidence>
<dbReference type="PROSITE" id="PS50887">
    <property type="entry name" value="GGDEF"/>
    <property type="match status" value="1"/>
</dbReference>
<reference evidence="6 7" key="1">
    <citation type="submission" date="2019-03" db="EMBL/GenBank/DDBJ databases">
        <title>Complete genome sequence of Ferrigenium kumadai strain An22, a microaerophilic iron-oxidizing bacterium isolated from a paddy field soil.</title>
        <authorList>
            <person name="Watanabe T."/>
            <person name="Asakawa S."/>
        </authorList>
    </citation>
    <scope>NUCLEOTIDE SEQUENCE [LARGE SCALE GENOMIC DNA]</scope>
    <source>
        <strain evidence="6 7">An22</strain>
    </source>
</reference>
<dbReference type="InterPro" id="IPR029787">
    <property type="entry name" value="Nucleotide_cyclase"/>
</dbReference>
<dbReference type="EMBL" id="AP019536">
    <property type="protein sequence ID" value="BBI99098.1"/>
    <property type="molecule type" value="Genomic_DNA"/>
</dbReference>
<accession>A0AAN1SY32</accession>
<dbReference type="KEGG" id="fku:FGKAn22_07910"/>
<proteinExistence type="predicted"/>
<dbReference type="CDD" id="cd01949">
    <property type="entry name" value="GGDEF"/>
    <property type="match status" value="1"/>
</dbReference>
<keyword evidence="3" id="KW-0597">Phosphoprotein</keyword>
<protein>
    <recommendedName>
        <fullName evidence="1">diguanylate cyclase</fullName>
        <ecNumber evidence="1">2.7.7.65</ecNumber>
    </recommendedName>
</protein>
<dbReference type="InterPro" id="IPR001789">
    <property type="entry name" value="Sig_transdc_resp-reg_receiver"/>
</dbReference>
<dbReference type="GO" id="GO:0000160">
    <property type="term" value="P:phosphorelay signal transduction system"/>
    <property type="evidence" value="ECO:0007669"/>
    <property type="project" value="InterPro"/>
</dbReference>
<dbReference type="InterPro" id="IPR000160">
    <property type="entry name" value="GGDEF_dom"/>
</dbReference>
<dbReference type="AlphaFoldDB" id="A0AAN1SY32"/>
<name>A0AAN1SY32_9PROT</name>
<dbReference type="RefSeq" id="WP_212786696.1">
    <property type="nucleotide sequence ID" value="NZ_AP019536.1"/>
</dbReference>
<evidence type="ECO:0000313" key="7">
    <source>
        <dbReference type="Proteomes" id="UP001319121"/>
    </source>
</evidence>
<sequence>MDNQTTAAATGDIAHPFMVMLVDDQPFVAELLRRQLINEKDINFHYCQDPTQAVSTAERIGPTVILLDFTMPVMDGLTLCQFIRAHPTTRDIPIIMLSSNDDPVTKAAAFAAGANDYVVKLPDSVELVARLRYHSGSYVSRLQRDDAYRALRASQIKLEELNMQLLKLANIDGLTGIANRRHFDERLAAEWLRALRNRRPISLIMFDVDLFKLYNDKFGHLDGDECLKRLAHTAQDVVSRPADTVARYGGEEFIVLLPETDSSGAIKVAEKLRAEIENLHLPHPDSKVSPYVTISLGVTTILPEASSTPDVCLKVVDEALYRAKDSGRNRLSVATCPAG</sequence>
<dbReference type="InterPro" id="IPR043128">
    <property type="entry name" value="Rev_trsase/Diguanyl_cyclase"/>
</dbReference>
<dbReference type="InterPro" id="IPR011006">
    <property type="entry name" value="CheY-like_superfamily"/>
</dbReference>
<dbReference type="GO" id="GO:0052621">
    <property type="term" value="F:diguanylate cyclase activity"/>
    <property type="evidence" value="ECO:0007669"/>
    <property type="project" value="UniProtKB-EC"/>
</dbReference>
<dbReference type="GO" id="GO:0043709">
    <property type="term" value="P:cell adhesion involved in single-species biofilm formation"/>
    <property type="evidence" value="ECO:0007669"/>
    <property type="project" value="TreeGrafter"/>
</dbReference>
<evidence type="ECO:0000313" key="6">
    <source>
        <dbReference type="EMBL" id="BBI99098.1"/>
    </source>
</evidence>
<feature type="domain" description="Response regulatory" evidence="4">
    <location>
        <begin position="18"/>
        <end position="135"/>
    </location>
</feature>
<dbReference type="Pfam" id="PF00990">
    <property type="entry name" value="GGDEF"/>
    <property type="match status" value="1"/>
</dbReference>
<dbReference type="PANTHER" id="PTHR45138:SF9">
    <property type="entry name" value="DIGUANYLATE CYCLASE DGCM-RELATED"/>
    <property type="match status" value="1"/>
</dbReference>
<dbReference type="PANTHER" id="PTHR45138">
    <property type="entry name" value="REGULATORY COMPONENTS OF SENSORY TRANSDUCTION SYSTEM"/>
    <property type="match status" value="1"/>
</dbReference>
<dbReference type="SUPFAM" id="SSF55073">
    <property type="entry name" value="Nucleotide cyclase"/>
    <property type="match status" value="1"/>
</dbReference>
<dbReference type="Pfam" id="PF00072">
    <property type="entry name" value="Response_reg"/>
    <property type="match status" value="1"/>
</dbReference>
<dbReference type="SMART" id="SM00448">
    <property type="entry name" value="REC"/>
    <property type="match status" value="1"/>
</dbReference>
<dbReference type="SMART" id="SM00267">
    <property type="entry name" value="GGDEF"/>
    <property type="match status" value="1"/>
</dbReference>
<dbReference type="EC" id="2.7.7.65" evidence="1"/>
<evidence type="ECO:0000256" key="2">
    <source>
        <dbReference type="ARBA" id="ARBA00034247"/>
    </source>
</evidence>
<dbReference type="Gene3D" id="3.40.50.2300">
    <property type="match status" value="1"/>
</dbReference>
<comment type="catalytic activity">
    <reaction evidence="2">
        <text>2 GTP = 3',3'-c-di-GMP + 2 diphosphate</text>
        <dbReference type="Rhea" id="RHEA:24898"/>
        <dbReference type="ChEBI" id="CHEBI:33019"/>
        <dbReference type="ChEBI" id="CHEBI:37565"/>
        <dbReference type="ChEBI" id="CHEBI:58805"/>
        <dbReference type="EC" id="2.7.7.65"/>
    </reaction>
</comment>
<evidence type="ECO:0000256" key="3">
    <source>
        <dbReference type="PROSITE-ProRule" id="PRU00169"/>
    </source>
</evidence>
<dbReference type="GO" id="GO:1902201">
    <property type="term" value="P:negative regulation of bacterial-type flagellum-dependent cell motility"/>
    <property type="evidence" value="ECO:0007669"/>
    <property type="project" value="TreeGrafter"/>
</dbReference>
<dbReference type="PROSITE" id="PS50110">
    <property type="entry name" value="RESPONSE_REGULATORY"/>
    <property type="match status" value="1"/>
</dbReference>